<comment type="caution">
    <text evidence="4">The sequence shown here is derived from an EMBL/GenBank/DDBJ whole genome shotgun (WGS) entry which is preliminary data.</text>
</comment>
<feature type="compositionally biased region" description="Basic and acidic residues" evidence="1">
    <location>
        <begin position="504"/>
        <end position="523"/>
    </location>
</feature>
<organism evidence="4 5">
    <name type="scientific">Mixia osmundae (strain CBS 9802 / IAM 14324 / JCM 22182 / KY 12970)</name>
    <dbReference type="NCBI Taxonomy" id="764103"/>
    <lineage>
        <taxon>Eukaryota</taxon>
        <taxon>Fungi</taxon>
        <taxon>Dikarya</taxon>
        <taxon>Basidiomycota</taxon>
        <taxon>Pucciniomycotina</taxon>
        <taxon>Mixiomycetes</taxon>
        <taxon>Mixiales</taxon>
        <taxon>Mixiaceae</taxon>
        <taxon>Mixia</taxon>
    </lineage>
</organism>
<dbReference type="PANTHER" id="PTHR24216">
    <property type="entry name" value="PAXILLIN-RELATED"/>
    <property type="match status" value="1"/>
</dbReference>
<evidence type="ECO:0000313" key="4">
    <source>
        <dbReference type="EMBL" id="GAA98141.1"/>
    </source>
</evidence>
<gene>
    <name evidence="4" type="primary">Mo04824</name>
    <name evidence="4" type="ORF">E5Q_04824</name>
</gene>
<dbReference type="PANTHER" id="PTHR24216:SF65">
    <property type="entry name" value="PAXILLIN-LIKE PROTEIN 1"/>
    <property type="match status" value="1"/>
</dbReference>
<dbReference type="HOGENOM" id="CLU_254173_0_0_1"/>
<accession>G7E5N1</accession>
<feature type="compositionally biased region" description="Low complexity" evidence="1">
    <location>
        <begin position="386"/>
        <end position="399"/>
    </location>
</feature>
<keyword evidence="2" id="KW-0812">Transmembrane</keyword>
<dbReference type="Proteomes" id="UP000009131">
    <property type="component" value="Unassembled WGS sequence"/>
</dbReference>
<protein>
    <recommendedName>
        <fullName evidence="3">BRCT domain-containing protein</fullName>
    </recommendedName>
</protein>
<feature type="region of interest" description="Disordered" evidence="1">
    <location>
        <begin position="661"/>
        <end position="682"/>
    </location>
</feature>
<reference evidence="4 5" key="1">
    <citation type="journal article" date="2011" name="J. Gen. Appl. Microbiol.">
        <title>Draft genome sequencing of the enigmatic basidiomycete Mixia osmundae.</title>
        <authorList>
            <person name="Nishida H."/>
            <person name="Nagatsuka Y."/>
            <person name="Sugiyama J."/>
        </authorList>
    </citation>
    <scope>NUCLEOTIDE SEQUENCE [LARGE SCALE GENOMIC DNA]</scope>
    <source>
        <strain evidence="5">CBS 9802 / IAM 14324 / JCM 22182 / KY 12970</strain>
    </source>
</reference>
<feature type="region of interest" description="Disordered" evidence="1">
    <location>
        <begin position="630"/>
        <end position="649"/>
    </location>
</feature>
<feature type="compositionally biased region" description="Low complexity" evidence="1">
    <location>
        <begin position="123"/>
        <end position="143"/>
    </location>
</feature>
<dbReference type="PROSITE" id="PS50172">
    <property type="entry name" value="BRCT"/>
    <property type="match status" value="1"/>
</dbReference>
<dbReference type="EMBL" id="BABT02000150">
    <property type="protein sequence ID" value="GAA98141.1"/>
    <property type="molecule type" value="Genomic_DNA"/>
</dbReference>
<feature type="compositionally biased region" description="Polar residues" evidence="1">
    <location>
        <begin position="144"/>
        <end position="156"/>
    </location>
</feature>
<keyword evidence="5" id="KW-1185">Reference proteome</keyword>
<dbReference type="InterPro" id="IPR001357">
    <property type="entry name" value="BRCT_dom"/>
</dbReference>
<dbReference type="CDD" id="cd11655">
    <property type="entry name" value="rap1_myb-like"/>
    <property type="match status" value="1"/>
</dbReference>
<dbReference type="STRING" id="764103.G7E5N1"/>
<feature type="compositionally biased region" description="Low complexity" evidence="1">
    <location>
        <begin position="168"/>
        <end position="186"/>
    </location>
</feature>
<evidence type="ECO:0000313" key="5">
    <source>
        <dbReference type="Proteomes" id="UP000009131"/>
    </source>
</evidence>
<feature type="region of interest" description="Disordered" evidence="1">
    <location>
        <begin position="570"/>
        <end position="591"/>
    </location>
</feature>
<feature type="region of interest" description="Disordered" evidence="1">
    <location>
        <begin position="111"/>
        <end position="261"/>
    </location>
</feature>
<feature type="transmembrane region" description="Helical" evidence="2">
    <location>
        <begin position="1302"/>
        <end position="1327"/>
    </location>
</feature>
<name>G7E5N1_MIXOS</name>
<evidence type="ECO:0000256" key="1">
    <source>
        <dbReference type="SAM" id="MobiDB-lite"/>
    </source>
</evidence>
<evidence type="ECO:0000256" key="2">
    <source>
        <dbReference type="SAM" id="Phobius"/>
    </source>
</evidence>
<feature type="compositionally biased region" description="Polar residues" evidence="1">
    <location>
        <begin position="666"/>
        <end position="682"/>
    </location>
</feature>
<feature type="compositionally biased region" description="Polar residues" evidence="1">
    <location>
        <begin position="190"/>
        <end position="199"/>
    </location>
</feature>
<keyword evidence="2" id="KW-0472">Membrane</keyword>
<evidence type="ECO:0000259" key="3">
    <source>
        <dbReference type="PROSITE" id="PS50172"/>
    </source>
</evidence>
<feature type="region of interest" description="Disordered" evidence="1">
    <location>
        <begin position="798"/>
        <end position="877"/>
    </location>
</feature>
<reference evidence="4 5" key="2">
    <citation type="journal article" date="2012" name="Open Biol.">
        <title>Characteristics of nucleosomes and linker DNA regions on the genome of the basidiomycete Mixia osmundae revealed by mono- and dinucleosome mapping.</title>
        <authorList>
            <person name="Nishida H."/>
            <person name="Kondo S."/>
            <person name="Matsumoto T."/>
            <person name="Suzuki Y."/>
            <person name="Yoshikawa H."/>
            <person name="Taylor T.D."/>
            <person name="Sugiyama J."/>
        </authorList>
    </citation>
    <scope>NUCLEOTIDE SEQUENCE [LARGE SCALE GENOMIC DNA]</scope>
    <source>
        <strain evidence="5">CBS 9802 / IAM 14324 / JCM 22182 / KY 12970</strain>
    </source>
</reference>
<dbReference type="eggNOG" id="ENOG502S1FZ">
    <property type="taxonomic scope" value="Eukaryota"/>
</dbReference>
<feature type="compositionally biased region" description="Basic and acidic residues" evidence="1">
    <location>
        <begin position="850"/>
        <end position="860"/>
    </location>
</feature>
<dbReference type="Gene3D" id="1.10.10.60">
    <property type="entry name" value="Homeodomain-like"/>
    <property type="match status" value="1"/>
</dbReference>
<feature type="domain" description="BRCT" evidence="3">
    <location>
        <begin position="27"/>
        <end position="107"/>
    </location>
</feature>
<proteinExistence type="predicted"/>
<feature type="region of interest" description="Disordered" evidence="1">
    <location>
        <begin position="497"/>
        <end position="549"/>
    </location>
</feature>
<feature type="compositionally biased region" description="Basic and acidic residues" evidence="1">
    <location>
        <begin position="417"/>
        <end position="432"/>
    </location>
</feature>
<dbReference type="InParanoid" id="G7E5N1"/>
<dbReference type="OrthoDB" id="195231at2759"/>
<feature type="region of interest" description="Disordered" evidence="1">
    <location>
        <begin position="385"/>
        <end position="457"/>
    </location>
</feature>
<keyword evidence="2" id="KW-1133">Transmembrane helix</keyword>
<sequence length="1403" mass="150057">MADDSRAHLLSRNGASASLWLPKAIPQRERLIKAIQDCGGRTEPVLQSATYALIDPVMDRAKQVEILAKIKEARMANAHKHPYAVTVSWIDDVYANIEMRNPDQYRIDAVGISESSKPPPPRSNARSPADTAAAVPPVKAPAAQSSTRARPASSGSESERPAPKRPRAAQTTLTAAASTSGAAAPAQESLARSGTSIEDTATPPVSDKGKGRAVEPEVVELDQTDSSSGEEVARQLGLTSPQRPPAAVNTDETGPAVSAAGQAVGGSAAFVRTARHGSHASSDSFTRDRMVDLEPVKLAGHRSGRVFYTFEDKIYLAKYLLLHDGLSATGRKVFEMLADRNQRHTMYSWQEHYKKNSAEIDALIARLRKGEDLSAVAQERKRLQLASAERTARASASLRPTHRSSQADDEALQRSAEAQRHQRQERLKREFRGSNGADPFETDSEEDAPRQAALEGAADARARAALGFVDPHATAAAKAHLAAHTTPTVVMVDAVTVSPPPQPLREEPIPPADVERRSPREQLGDSLLPSLSPEPQAQPHIPPIASTTAPVPADTVDTTPAMPVPSATPMPAAAVTKPQQSPSKIVRPAGPNTVRSAGDINASFETWLASSQSPSTLTVRDVFSAVGMPSLPDQAGRAPASAQATPARQTREAFAALPVMEATPEPRQQLSKENLEQHSQGTLEPIVLADKVIIRPKARLSSSADSSDDSNDERSQSGIAFLKQLGDLHAGFAFEPSQSQAGMVMQASVSLDELAGPEQDTSNPFDISKRLRSRQQSSAEPASPALLAVAQAAELASKPASTSSVASTRPKPRPAGPVVRAPTPQPAPARSSLEVPTETPAPLPGQARLFIRDPASKDESNSSLSSATAPGVEKNRQMLDTSPTEVKFVSAATAAGFSAGIEKITRWASTIQSRGAKQRRDNADEEINRALVILRRARKTESSNDMVQLFDQARDIGFTFVQVSDLLYTCSGKARPALQFIEHIHRVNAAGGTSDSRAASMKSRALSAAMWSHADDVVLVDSLPSISSGPTNKTKDGCQLRKQYLQSCGLFEQIDLTDQARLRKLKEVYARYNRARFPFDQVEPVIQTRQDATVMSACNVLNNGLQPGSYKFVSDCADGTEYCDPSSSTCRPRKCRRSEYPYGFSSDENAADLPPRCAAGTFCPDEGDGCLPLVPVGQACQLNRDDECAPPPANLGLLNQRNNAGVICLNFQCVYGNVTLGNSCILDNFVYTAYAADGTQTPYITSRDNCVSGLYCEASSRQCEVQLNRGSACSANKQCSSYVCGPQGVCLVPLDTAPSGSVAVAVIVALLVIVALGLIFSTAAVFGHRIRASRAKRDALFWSQRPQRHRASAHIGTAISHKNLALLPGMDVEAHSGLSVSHPLTWGAPALNDKHPETTSPKR</sequence>